<dbReference type="InterPro" id="IPR000182">
    <property type="entry name" value="GNAT_dom"/>
</dbReference>
<dbReference type="CDD" id="cd04301">
    <property type="entry name" value="NAT_SF"/>
    <property type="match status" value="1"/>
</dbReference>
<evidence type="ECO:0000259" key="1">
    <source>
        <dbReference type="PROSITE" id="PS51186"/>
    </source>
</evidence>
<dbReference type="RefSeq" id="WP_301627611.1">
    <property type="nucleotide sequence ID" value="NZ_BORS01000008.1"/>
</dbReference>
<evidence type="ECO:0000313" key="2">
    <source>
        <dbReference type="EMBL" id="GIO42864.1"/>
    </source>
</evidence>
<dbReference type="Pfam" id="PF00583">
    <property type="entry name" value="Acetyltransf_1"/>
    <property type="match status" value="1"/>
</dbReference>
<dbReference type="GO" id="GO:0016747">
    <property type="term" value="F:acyltransferase activity, transferring groups other than amino-acyl groups"/>
    <property type="evidence" value="ECO:0007669"/>
    <property type="project" value="InterPro"/>
</dbReference>
<organism evidence="2 3">
    <name type="scientific">Paenibacillus apis</name>
    <dbReference type="NCBI Taxonomy" id="1792174"/>
    <lineage>
        <taxon>Bacteria</taxon>
        <taxon>Bacillati</taxon>
        <taxon>Bacillota</taxon>
        <taxon>Bacilli</taxon>
        <taxon>Bacillales</taxon>
        <taxon>Paenibacillaceae</taxon>
        <taxon>Paenibacillus</taxon>
    </lineage>
</organism>
<comment type="caution">
    <text evidence="2">The sequence shown here is derived from an EMBL/GenBank/DDBJ whole genome shotgun (WGS) entry which is preliminary data.</text>
</comment>
<keyword evidence="3" id="KW-1185">Reference proteome</keyword>
<evidence type="ECO:0000313" key="3">
    <source>
        <dbReference type="Proteomes" id="UP000678895"/>
    </source>
</evidence>
<proteinExistence type="predicted"/>
<protein>
    <recommendedName>
        <fullName evidence="1">N-acetyltransferase domain-containing protein</fullName>
    </recommendedName>
</protein>
<dbReference type="SUPFAM" id="SSF55729">
    <property type="entry name" value="Acyl-CoA N-acyltransferases (Nat)"/>
    <property type="match status" value="1"/>
</dbReference>
<accession>A0A920CMM8</accession>
<dbReference type="EMBL" id="BORS01000008">
    <property type="protein sequence ID" value="GIO42864.1"/>
    <property type="molecule type" value="Genomic_DNA"/>
</dbReference>
<reference evidence="2" key="1">
    <citation type="submission" date="2021-03" db="EMBL/GenBank/DDBJ databases">
        <title>Antimicrobial resistance genes in bacteria isolated from Japanese honey, and their potential for conferring macrolide and lincosamide resistance in the American foulbrood pathogen Paenibacillus larvae.</title>
        <authorList>
            <person name="Okamoto M."/>
            <person name="Kumagai M."/>
            <person name="Kanamori H."/>
            <person name="Takamatsu D."/>
        </authorList>
    </citation>
    <scope>NUCLEOTIDE SEQUENCE</scope>
    <source>
        <strain evidence="2">J41TS4</strain>
    </source>
</reference>
<gene>
    <name evidence="2" type="ORF">J41TS4_26220</name>
</gene>
<dbReference type="Gene3D" id="3.40.630.30">
    <property type="match status" value="1"/>
</dbReference>
<dbReference type="AlphaFoldDB" id="A0A920CMM8"/>
<dbReference type="Proteomes" id="UP000678895">
    <property type="component" value="Unassembled WGS sequence"/>
</dbReference>
<dbReference type="InterPro" id="IPR016181">
    <property type="entry name" value="Acyl_CoA_acyltransferase"/>
</dbReference>
<sequence>MANSIKFVAMEEQDVEELVPIMKRAFDEDTRIHLGKEAGGPPGYDDGSFLRHWGFHPQCTSFKIYNDEALIGGVILWIHSRNENCLGTIFLDADLENKGIGTEVWKKIEDMYPDTVTWSTETPIFSRRNHHFYINKCGFHCIEIKNPKNPEEGCFVLKKEMKPQVTKQI</sequence>
<name>A0A920CMM8_9BACL</name>
<feature type="domain" description="N-acetyltransferase" evidence="1">
    <location>
        <begin position="5"/>
        <end position="162"/>
    </location>
</feature>
<dbReference type="PROSITE" id="PS51186">
    <property type="entry name" value="GNAT"/>
    <property type="match status" value="1"/>
</dbReference>